<dbReference type="Proteomes" id="UP000307440">
    <property type="component" value="Unassembled WGS sequence"/>
</dbReference>
<protein>
    <submittedName>
        <fullName evidence="2">Uncharacterized protein</fullName>
    </submittedName>
</protein>
<dbReference type="EMBL" id="ML210229">
    <property type="protein sequence ID" value="TFK22901.1"/>
    <property type="molecule type" value="Genomic_DNA"/>
</dbReference>
<dbReference type="SUPFAM" id="SSF56399">
    <property type="entry name" value="ADP-ribosylation"/>
    <property type="match status" value="1"/>
</dbReference>
<feature type="non-terminal residue" evidence="2">
    <location>
        <position position="379"/>
    </location>
</feature>
<proteinExistence type="predicted"/>
<keyword evidence="3" id="KW-1185">Reference proteome</keyword>
<gene>
    <name evidence="2" type="ORF">FA15DRAFT_670998</name>
</gene>
<organism evidence="2 3">
    <name type="scientific">Coprinopsis marcescibilis</name>
    <name type="common">Agaric fungus</name>
    <name type="synonym">Psathyrella marcescibilis</name>
    <dbReference type="NCBI Taxonomy" id="230819"/>
    <lineage>
        <taxon>Eukaryota</taxon>
        <taxon>Fungi</taxon>
        <taxon>Dikarya</taxon>
        <taxon>Basidiomycota</taxon>
        <taxon>Agaricomycotina</taxon>
        <taxon>Agaricomycetes</taxon>
        <taxon>Agaricomycetidae</taxon>
        <taxon>Agaricales</taxon>
        <taxon>Agaricineae</taxon>
        <taxon>Psathyrellaceae</taxon>
        <taxon>Coprinopsis</taxon>
    </lineage>
</organism>
<sequence>MSRSEPIDVEPGISRHAPAVPAASGTRAQTRFTNWSQIERLTRFGNATDGSPLRSFFQGVGVHTRMSLIRKAITQIRHEWSEGYPGFMEELQASFFMNAPHFQDLAFSLDVRKEWADRKRQGEEGEEEEYTFLRLYTDKDGYSQIFSVLNGAFRTDDLAKTEEQLRAAVFLVELLTIELFNYTLSTRSIEAAPAYEGFTGTVYRGMAVSPSHLQNFFDLMSKPVKERYWAIPLAFMSCSASRSLALEFASPVSPHSPDAEDKEEETQVLLRIHVSSLPPAFLAEYRAKFPASVVTTICAVDISRLSAFPDEQEVVLRGPFFQLVHMSREAVEGTGREVEVFDAVVFNTNRDHPSTMEMDDEQGEAARVFFATLIEVART</sequence>
<dbReference type="Gene3D" id="3.90.176.10">
    <property type="entry name" value="Toxin ADP-ribosyltransferase, Chain A, domain 1"/>
    <property type="match status" value="1"/>
</dbReference>
<feature type="region of interest" description="Disordered" evidence="1">
    <location>
        <begin position="1"/>
        <end position="26"/>
    </location>
</feature>
<evidence type="ECO:0000313" key="3">
    <source>
        <dbReference type="Proteomes" id="UP000307440"/>
    </source>
</evidence>
<dbReference type="OrthoDB" id="2890956at2759"/>
<dbReference type="AlphaFoldDB" id="A0A5C3KQR2"/>
<accession>A0A5C3KQR2</accession>
<evidence type="ECO:0000256" key="1">
    <source>
        <dbReference type="SAM" id="MobiDB-lite"/>
    </source>
</evidence>
<reference evidence="2 3" key="1">
    <citation type="journal article" date="2019" name="Nat. Ecol. Evol.">
        <title>Megaphylogeny resolves global patterns of mushroom evolution.</title>
        <authorList>
            <person name="Varga T."/>
            <person name="Krizsan K."/>
            <person name="Foldi C."/>
            <person name="Dima B."/>
            <person name="Sanchez-Garcia M."/>
            <person name="Sanchez-Ramirez S."/>
            <person name="Szollosi G.J."/>
            <person name="Szarkandi J.G."/>
            <person name="Papp V."/>
            <person name="Albert L."/>
            <person name="Andreopoulos W."/>
            <person name="Angelini C."/>
            <person name="Antonin V."/>
            <person name="Barry K.W."/>
            <person name="Bougher N.L."/>
            <person name="Buchanan P."/>
            <person name="Buyck B."/>
            <person name="Bense V."/>
            <person name="Catcheside P."/>
            <person name="Chovatia M."/>
            <person name="Cooper J."/>
            <person name="Damon W."/>
            <person name="Desjardin D."/>
            <person name="Finy P."/>
            <person name="Geml J."/>
            <person name="Haridas S."/>
            <person name="Hughes K."/>
            <person name="Justo A."/>
            <person name="Karasinski D."/>
            <person name="Kautmanova I."/>
            <person name="Kiss B."/>
            <person name="Kocsube S."/>
            <person name="Kotiranta H."/>
            <person name="LaButti K.M."/>
            <person name="Lechner B.E."/>
            <person name="Liimatainen K."/>
            <person name="Lipzen A."/>
            <person name="Lukacs Z."/>
            <person name="Mihaltcheva S."/>
            <person name="Morgado L.N."/>
            <person name="Niskanen T."/>
            <person name="Noordeloos M.E."/>
            <person name="Ohm R.A."/>
            <person name="Ortiz-Santana B."/>
            <person name="Ovrebo C."/>
            <person name="Racz N."/>
            <person name="Riley R."/>
            <person name="Savchenko A."/>
            <person name="Shiryaev A."/>
            <person name="Soop K."/>
            <person name="Spirin V."/>
            <person name="Szebenyi C."/>
            <person name="Tomsovsky M."/>
            <person name="Tulloss R.E."/>
            <person name="Uehling J."/>
            <person name="Grigoriev I.V."/>
            <person name="Vagvolgyi C."/>
            <person name="Papp T."/>
            <person name="Martin F.M."/>
            <person name="Miettinen O."/>
            <person name="Hibbett D.S."/>
            <person name="Nagy L.G."/>
        </authorList>
    </citation>
    <scope>NUCLEOTIDE SEQUENCE [LARGE SCALE GENOMIC DNA]</scope>
    <source>
        <strain evidence="2 3">CBS 121175</strain>
    </source>
</reference>
<evidence type="ECO:0000313" key="2">
    <source>
        <dbReference type="EMBL" id="TFK22901.1"/>
    </source>
</evidence>
<name>A0A5C3KQR2_COPMA</name>